<accession>A0A420HFE2</accession>
<proteinExistence type="predicted"/>
<keyword evidence="2" id="KW-1185">Reference proteome</keyword>
<dbReference type="AlphaFoldDB" id="A0A420HFE2"/>
<evidence type="ECO:0000313" key="2">
    <source>
        <dbReference type="Proteomes" id="UP000283383"/>
    </source>
</evidence>
<reference evidence="1 2" key="1">
    <citation type="journal article" date="2018" name="BMC Genomics">
        <title>Comparative genome analyses reveal sequence features reflecting distinct modes of host-adaptation between dicot and monocot powdery mildew.</title>
        <authorList>
            <person name="Wu Y."/>
            <person name="Ma X."/>
            <person name="Pan Z."/>
            <person name="Kale S.D."/>
            <person name="Song Y."/>
            <person name="King H."/>
            <person name="Zhang Q."/>
            <person name="Presley C."/>
            <person name="Deng X."/>
            <person name="Wei C.I."/>
            <person name="Xiao S."/>
        </authorList>
    </citation>
    <scope>NUCLEOTIDE SEQUENCE [LARGE SCALE GENOMIC DNA]</scope>
    <source>
        <strain evidence="1">UMSG3</strain>
    </source>
</reference>
<dbReference type="Proteomes" id="UP000283383">
    <property type="component" value="Unassembled WGS sequence"/>
</dbReference>
<dbReference type="EMBL" id="MCBQ01019746">
    <property type="protein sequence ID" value="RKF56170.1"/>
    <property type="molecule type" value="Genomic_DNA"/>
</dbReference>
<evidence type="ECO:0000313" key="1">
    <source>
        <dbReference type="EMBL" id="RKF56170.1"/>
    </source>
</evidence>
<comment type="caution">
    <text evidence="1">The sequence shown here is derived from an EMBL/GenBank/DDBJ whole genome shotgun (WGS) entry which is preliminary data.</text>
</comment>
<name>A0A420HFE2_9PEZI</name>
<gene>
    <name evidence="1" type="ORF">GcM3_197016</name>
</gene>
<organism evidence="1 2">
    <name type="scientific">Golovinomyces cichoracearum</name>
    <dbReference type="NCBI Taxonomy" id="62708"/>
    <lineage>
        <taxon>Eukaryota</taxon>
        <taxon>Fungi</taxon>
        <taxon>Dikarya</taxon>
        <taxon>Ascomycota</taxon>
        <taxon>Pezizomycotina</taxon>
        <taxon>Leotiomycetes</taxon>
        <taxon>Erysiphales</taxon>
        <taxon>Erysiphaceae</taxon>
        <taxon>Golovinomyces</taxon>
    </lineage>
</organism>
<protein>
    <submittedName>
        <fullName evidence="1">Uncharacterized protein</fullName>
    </submittedName>
</protein>
<sequence length="35" mass="4032">MAVAVLVVMSTKEEEEAIHNIWVSNELFTLRLDKD</sequence>